<sequence>MTHLNLSIISLCGAIPCTTIIPAATLAQYFDARAIVTHAQETAQARLQQADAILAEAQREAEQIRAEARQQGLAEAASERETMRTALIDETLTWLVAEEQLESAIAAQLDTRVRIWMAKMLTEWIGEQDATEWITQRIKRRLPQELEDTSVTLRVSAAAMPVAQAEFAAYPQVRVSADAALNTRQAVLETRFVTLHIDLDTHLQSLLAYLTREEILYAE</sequence>
<dbReference type="Proteomes" id="UP000282597">
    <property type="component" value="Chromosome"/>
</dbReference>
<dbReference type="KEGG" id="mcys:MCB1EB_0582"/>
<proteinExistence type="predicted"/>
<dbReference type="RefSeq" id="WP_045363080.1">
    <property type="nucleotide sequence ID" value="NZ_AP018150.1"/>
</dbReference>
<keyword evidence="2" id="KW-1185">Reference proteome</keyword>
<dbReference type="AlphaFoldDB" id="A0A2Z6ETJ4"/>
<evidence type="ECO:0000313" key="1">
    <source>
        <dbReference type="EMBL" id="BBE08743.1"/>
    </source>
</evidence>
<accession>A0A2Z6ETJ4</accession>
<protein>
    <submittedName>
        <fullName evidence="1">EsaK protein</fullName>
    </submittedName>
</protein>
<name>A0A2Z6ETJ4_9BURK</name>
<gene>
    <name evidence="1" type="ORF">MCB1EB_0582</name>
</gene>
<reference evidence="1 2" key="1">
    <citation type="journal article" date="2018" name="Microbes Environ.">
        <title>Comparative Genomic Insights into Endofungal Lifestyles of Two Bacterial Endosymbionts, Mycoavidus cysteinexigens and Burkholderia rhizoxinica.</title>
        <authorList>
            <person name="Sharmin D."/>
            <person name="Guo Y."/>
            <person name="Nishizawa T."/>
            <person name="Ohshima S."/>
            <person name="Sato Y."/>
            <person name="Takashima Y."/>
            <person name="Narisawa K."/>
            <person name="Ohta H."/>
        </authorList>
    </citation>
    <scope>NUCLEOTIDE SEQUENCE [LARGE SCALE GENOMIC DNA]</scope>
    <source>
        <strain evidence="1 2">B1-EB</strain>
    </source>
</reference>
<organism evidence="1 2">
    <name type="scientific">Mycoavidus cysteinexigens</name>
    <dbReference type="NCBI Taxonomy" id="1553431"/>
    <lineage>
        <taxon>Bacteria</taxon>
        <taxon>Pseudomonadati</taxon>
        <taxon>Pseudomonadota</taxon>
        <taxon>Betaproteobacteria</taxon>
        <taxon>Burkholderiales</taxon>
        <taxon>Burkholderiaceae</taxon>
        <taxon>Mycoavidus</taxon>
    </lineage>
</organism>
<dbReference type="EMBL" id="AP018150">
    <property type="protein sequence ID" value="BBE08743.1"/>
    <property type="molecule type" value="Genomic_DNA"/>
</dbReference>
<evidence type="ECO:0000313" key="2">
    <source>
        <dbReference type="Proteomes" id="UP000282597"/>
    </source>
</evidence>